<evidence type="ECO:0000256" key="4">
    <source>
        <dbReference type="ARBA" id="ARBA00023136"/>
    </source>
</evidence>
<comment type="subcellular location">
    <subcellularLocation>
        <location evidence="1">Membrane</location>
        <topology evidence="1">Multi-pass membrane protein</topology>
    </subcellularLocation>
</comment>
<feature type="transmembrane region" description="Helical" evidence="5">
    <location>
        <begin position="74"/>
        <end position="93"/>
    </location>
</feature>
<protein>
    <recommendedName>
        <fullName evidence="8">DUF4870 domain-containing protein</fullName>
    </recommendedName>
</protein>
<proteinExistence type="predicted"/>
<dbReference type="InterPro" id="IPR019109">
    <property type="entry name" value="MamF_MmsF"/>
</dbReference>
<organism evidence="6 7">
    <name type="scientific">Kribbella hippodromi</name>
    <dbReference type="NCBI Taxonomy" id="434347"/>
    <lineage>
        <taxon>Bacteria</taxon>
        <taxon>Bacillati</taxon>
        <taxon>Actinomycetota</taxon>
        <taxon>Actinomycetes</taxon>
        <taxon>Propionibacteriales</taxon>
        <taxon>Kribbellaceae</taxon>
        <taxon>Kribbella</taxon>
    </lineage>
</organism>
<dbReference type="Proteomes" id="UP001501705">
    <property type="component" value="Unassembled WGS sequence"/>
</dbReference>
<dbReference type="Pfam" id="PF09685">
    <property type="entry name" value="MamF_MmsF"/>
    <property type="match status" value="1"/>
</dbReference>
<keyword evidence="2 5" id="KW-0812">Transmembrane</keyword>
<keyword evidence="7" id="KW-1185">Reference proteome</keyword>
<name>A0ABP4P6G8_9ACTN</name>
<keyword evidence="3 5" id="KW-1133">Transmembrane helix</keyword>
<feature type="transmembrane region" description="Helical" evidence="5">
    <location>
        <begin position="99"/>
        <end position="118"/>
    </location>
</feature>
<evidence type="ECO:0000256" key="3">
    <source>
        <dbReference type="ARBA" id="ARBA00022989"/>
    </source>
</evidence>
<reference evidence="7" key="1">
    <citation type="journal article" date="2019" name="Int. J. Syst. Evol. Microbiol.">
        <title>The Global Catalogue of Microorganisms (GCM) 10K type strain sequencing project: providing services to taxonomists for standard genome sequencing and annotation.</title>
        <authorList>
            <consortium name="The Broad Institute Genomics Platform"/>
            <consortium name="The Broad Institute Genome Sequencing Center for Infectious Disease"/>
            <person name="Wu L."/>
            <person name="Ma J."/>
        </authorList>
    </citation>
    <scope>NUCLEOTIDE SEQUENCE [LARGE SCALE GENOMIC DNA]</scope>
    <source>
        <strain evidence="7">JCM 15572</strain>
    </source>
</reference>
<evidence type="ECO:0000256" key="1">
    <source>
        <dbReference type="ARBA" id="ARBA00004141"/>
    </source>
</evidence>
<dbReference type="EMBL" id="BAAAPH010000009">
    <property type="protein sequence ID" value="GAA1572546.1"/>
    <property type="molecule type" value="Genomic_DNA"/>
</dbReference>
<evidence type="ECO:0000256" key="2">
    <source>
        <dbReference type="ARBA" id="ARBA00022692"/>
    </source>
</evidence>
<keyword evidence="4 5" id="KW-0472">Membrane</keyword>
<sequence length="134" mass="14592">MLDWSMASSESGSGVPLSASEERTWAMVAHVGVFIAAWFAMGFLCPLIVWLVFRGRSEYVRRHAIESLNFQLSLLIYTAVAVLLIFITFGLGVLVVVPLILIGAVAAVVVIVLATVAASDGREYLYPLTIRLVH</sequence>
<evidence type="ECO:0000313" key="6">
    <source>
        <dbReference type="EMBL" id="GAA1572546.1"/>
    </source>
</evidence>
<dbReference type="RefSeq" id="WP_344234230.1">
    <property type="nucleotide sequence ID" value="NZ_BAAAPH010000009.1"/>
</dbReference>
<evidence type="ECO:0000256" key="5">
    <source>
        <dbReference type="SAM" id="Phobius"/>
    </source>
</evidence>
<gene>
    <name evidence="6" type="ORF">GCM10009804_31280</name>
</gene>
<evidence type="ECO:0008006" key="8">
    <source>
        <dbReference type="Google" id="ProtNLM"/>
    </source>
</evidence>
<comment type="caution">
    <text evidence="6">The sequence shown here is derived from an EMBL/GenBank/DDBJ whole genome shotgun (WGS) entry which is preliminary data.</text>
</comment>
<accession>A0ABP4P6G8</accession>
<feature type="transmembrane region" description="Helical" evidence="5">
    <location>
        <begin position="25"/>
        <end position="53"/>
    </location>
</feature>
<evidence type="ECO:0000313" key="7">
    <source>
        <dbReference type="Proteomes" id="UP001501705"/>
    </source>
</evidence>